<feature type="domain" description="CheW-like" evidence="1">
    <location>
        <begin position="9"/>
        <end position="153"/>
    </location>
</feature>
<dbReference type="InterPro" id="IPR002545">
    <property type="entry name" value="CheW-lke_dom"/>
</dbReference>
<name>A0A5K7S362_9BACT</name>
<evidence type="ECO:0000259" key="1">
    <source>
        <dbReference type="PROSITE" id="PS50851"/>
    </source>
</evidence>
<dbReference type="KEGG" id="anf:AQPE_0031"/>
<sequence>MVASIIDGLNSYFTFRMGGKLFAVNVGQLTKILELTKITKVPNSPKYFKGIINLFGDVIPVFDGRLKFGFQEAENTRETCILIFAFEFDGQFYNSGITVDSVEKVLIFEPELIRPALISEKEFNPEFVSGIATFNNESVIFLNIEKVFSEEEIKLIITVE</sequence>
<dbReference type="PANTHER" id="PTHR22617:SF23">
    <property type="entry name" value="CHEMOTAXIS PROTEIN CHEW"/>
    <property type="match status" value="1"/>
</dbReference>
<dbReference type="GO" id="GO:0005829">
    <property type="term" value="C:cytosol"/>
    <property type="evidence" value="ECO:0007669"/>
    <property type="project" value="TreeGrafter"/>
</dbReference>
<dbReference type="InterPro" id="IPR039315">
    <property type="entry name" value="CheW"/>
</dbReference>
<dbReference type="Gene3D" id="2.40.50.180">
    <property type="entry name" value="CheA-289, Domain 4"/>
    <property type="match status" value="1"/>
</dbReference>
<dbReference type="AlphaFoldDB" id="A0A5K7S362"/>
<dbReference type="SMART" id="SM00260">
    <property type="entry name" value="CheW"/>
    <property type="match status" value="1"/>
</dbReference>
<evidence type="ECO:0000313" key="2">
    <source>
        <dbReference type="EMBL" id="BBE15895.1"/>
    </source>
</evidence>
<organism evidence="2 3">
    <name type="scientific">Aquipluma nitroreducens</name>
    <dbReference type="NCBI Taxonomy" id="2010828"/>
    <lineage>
        <taxon>Bacteria</taxon>
        <taxon>Pseudomonadati</taxon>
        <taxon>Bacteroidota</taxon>
        <taxon>Bacteroidia</taxon>
        <taxon>Marinilabiliales</taxon>
        <taxon>Prolixibacteraceae</taxon>
        <taxon>Aquipluma</taxon>
    </lineage>
</organism>
<accession>A0A5K7S362</accession>
<dbReference type="Proteomes" id="UP001193389">
    <property type="component" value="Chromosome"/>
</dbReference>
<dbReference type="Gene3D" id="2.30.30.40">
    <property type="entry name" value="SH3 Domains"/>
    <property type="match status" value="1"/>
</dbReference>
<dbReference type="EMBL" id="AP018694">
    <property type="protein sequence ID" value="BBE15895.1"/>
    <property type="molecule type" value="Genomic_DNA"/>
</dbReference>
<reference evidence="2" key="1">
    <citation type="journal article" date="2020" name="Int. J. Syst. Evol. Microbiol.">
        <title>Aquipluma nitroreducens gen. nov. sp. nov., a novel facultatively anaerobic bacterium isolated from a freshwater lake.</title>
        <authorList>
            <person name="Watanabe M."/>
            <person name="Kojima H."/>
            <person name="Fukui M."/>
        </authorList>
    </citation>
    <scope>NUCLEOTIDE SEQUENCE</scope>
    <source>
        <strain evidence="2">MeG22</strain>
    </source>
</reference>
<protein>
    <submittedName>
        <fullName evidence="2">Positive regulator of CheA protein activity</fullName>
    </submittedName>
</protein>
<dbReference type="InterPro" id="IPR036061">
    <property type="entry name" value="CheW-like_dom_sf"/>
</dbReference>
<proteinExistence type="predicted"/>
<dbReference type="PANTHER" id="PTHR22617">
    <property type="entry name" value="CHEMOTAXIS SENSOR HISTIDINE KINASE-RELATED"/>
    <property type="match status" value="1"/>
</dbReference>
<dbReference type="RefSeq" id="WP_318349012.1">
    <property type="nucleotide sequence ID" value="NZ_AP018694.1"/>
</dbReference>
<dbReference type="SUPFAM" id="SSF50341">
    <property type="entry name" value="CheW-like"/>
    <property type="match status" value="1"/>
</dbReference>
<evidence type="ECO:0000313" key="3">
    <source>
        <dbReference type="Proteomes" id="UP001193389"/>
    </source>
</evidence>
<keyword evidence="3" id="KW-1185">Reference proteome</keyword>
<dbReference type="GO" id="GO:0007165">
    <property type="term" value="P:signal transduction"/>
    <property type="evidence" value="ECO:0007669"/>
    <property type="project" value="InterPro"/>
</dbReference>
<dbReference type="GO" id="GO:0006935">
    <property type="term" value="P:chemotaxis"/>
    <property type="evidence" value="ECO:0007669"/>
    <property type="project" value="InterPro"/>
</dbReference>
<dbReference type="PROSITE" id="PS50851">
    <property type="entry name" value="CHEW"/>
    <property type="match status" value="1"/>
</dbReference>
<gene>
    <name evidence="2" type="ORF">AQPE_0031</name>
</gene>
<dbReference type="Pfam" id="PF01584">
    <property type="entry name" value="CheW"/>
    <property type="match status" value="1"/>
</dbReference>